<evidence type="ECO:0000256" key="2">
    <source>
        <dbReference type="ARBA" id="ARBA00007242"/>
    </source>
</evidence>
<feature type="compositionally biased region" description="Low complexity" evidence="18">
    <location>
        <begin position="1981"/>
        <end position="1996"/>
    </location>
</feature>
<dbReference type="Gene3D" id="3.30.450.20">
    <property type="entry name" value="PAS domain"/>
    <property type="match status" value="1"/>
</dbReference>
<feature type="region of interest" description="Disordered" evidence="18">
    <location>
        <begin position="1764"/>
        <end position="1812"/>
    </location>
</feature>
<dbReference type="RefSeq" id="XP_058986804.1">
    <property type="nucleotide sequence ID" value="XM_059130821.1"/>
</dbReference>
<keyword evidence="13" id="KW-0807">Transducer</keyword>
<evidence type="ECO:0000313" key="23">
    <source>
        <dbReference type="RefSeq" id="XP_058986804.1"/>
    </source>
</evidence>
<feature type="transmembrane region" description="Helical" evidence="19">
    <location>
        <begin position="1448"/>
        <end position="1469"/>
    </location>
</feature>
<evidence type="ECO:0000256" key="1">
    <source>
        <dbReference type="ARBA" id="ARBA00004487"/>
    </source>
</evidence>
<evidence type="ECO:0000256" key="9">
    <source>
        <dbReference type="ARBA" id="ARBA00023136"/>
    </source>
</evidence>
<feature type="domain" description="G-protein coupled receptors family 3 profile" evidence="21">
    <location>
        <begin position="1230"/>
        <end position="1477"/>
    </location>
</feature>
<feature type="signal peptide" evidence="20">
    <location>
        <begin position="1"/>
        <end position="28"/>
    </location>
</feature>
<keyword evidence="12" id="KW-0325">Glycoprotein</keyword>
<feature type="compositionally biased region" description="Low complexity" evidence="18">
    <location>
        <begin position="586"/>
        <end position="602"/>
    </location>
</feature>
<keyword evidence="10" id="KW-1015">Disulfide bond</keyword>
<keyword evidence="9 19" id="KW-0472">Membrane</keyword>
<organism evidence="22 23">
    <name type="scientific">Musca domestica</name>
    <name type="common">House fly</name>
    <dbReference type="NCBI Taxonomy" id="7370"/>
    <lineage>
        <taxon>Eukaryota</taxon>
        <taxon>Metazoa</taxon>
        <taxon>Ecdysozoa</taxon>
        <taxon>Arthropoda</taxon>
        <taxon>Hexapoda</taxon>
        <taxon>Insecta</taxon>
        <taxon>Pterygota</taxon>
        <taxon>Neoptera</taxon>
        <taxon>Endopterygota</taxon>
        <taxon>Diptera</taxon>
        <taxon>Brachycera</taxon>
        <taxon>Muscomorpha</taxon>
        <taxon>Muscoidea</taxon>
        <taxon>Muscidae</taxon>
        <taxon>Musca</taxon>
    </lineage>
</organism>
<keyword evidence="14" id="KW-0628">Postsynaptic cell membrane</keyword>
<evidence type="ECO:0000256" key="20">
    <source>
        <dbReference type="SAM" id="SignalP"/>
    </source>
</evidence>
<dbReference type="PANTHER" id="PTHR32546">
    <property type="entry name" value="G-PROTEIN COUPLED RECEPTOR 158-RELATED"/>
    <property type="match status" value="1"/>
</dbReference>
<keyword evidence="17" id="KW-0175">Coiled coil</keyword>
<feature type="region of interest" description="Disordered" evidence="18">
    <location>
        <begin position="786"/>
        <end position="833"/>
    </location>
</feature>
<protein>
    <submittedName>
        <fullName evidence="23">Uncharacterized protein LOC101887341</fullName>
    </submittedName>
</protein>
<evidence type="ECO:0000256" key="10">
    <source>
        <dbReference type="ARBA" id="ARBA00023157"/>
    </source>
</evidence>
<keyword evidence="7" id="KW-0770">Synapse</keyword>
<name>A0ABM3VLX9_MUSDO</name>
<dbReference type="PROSITE" id="PS50259">
    <property type="entry name" value="G_PROTEIN_RECEP_F3_4"/>
    <property type="match status" value="1"/>
</dbReference>
<dbReference type="Pfam" id="PF22572">
    <property type="entry name" value="GPR158_179_EC"/>
    <property type="match status" value="1"/>
</dbReference>
<dbReference type="InterPro" id="IPR054714">
    <property type="entry name" value="GPR158_179_extracellular"/>
</dbReference>
<evidence type="ECO:0000256" key="17">
    <source>
        <dbReference type="SAM" id="Coils"/>
    </source>
</evidence>
<dbReference type="PANTHER" id="PTHR32546:SF29">
    <property type="entry name" value="G-PROTEIN COUPLED RECEPTORS FAMILY 3 PROFILE DOMAIN-CONTAINING PROTEIN"/>
    <property type="match status" value="1"/>
</dbReference>
<accession>A0ABM3VLX9</accession>
<dbReference type="InterPro" id="IPR000337">
    <property type="entry name" value="GPCR_3"/>
</dbReference>
<evidence type="ECO:0000256" key="3">
    <source>
        <dbReference type="ARBA" id="ARBA00022475"/>
    </source>
</evidence>
<feature type="compositionally biased region" description="Acidic residues" evidence="18">
    <location>
        <begin position="567"/>
        <end position="585"/>
    </location>
</feature>
<evidence type="ECO:0000313" key="22">
    <source>
        <dbReference type="Proteomes" id="UP001652621"/>
    </source>
</evidence>
<dbReference type="CDD" id="cd15293">
    <property type="entry name" value="7tmC_GPR158-like"/>
    <property type="match status" value="1"/>
</dbReference>
<dbReference type="GeneID" id="101887341"/>
<keyword evidence="3" id="KW-1003">Cell membrane</keyword>
<evidence type="ECO:0000256" key="13">
    <source>
        <dbReference type="ARBA" id="ARBA00023224"/>
    </source>
</evidence>
<feature type="compositionally biased region" description="Acidic residues" evidence="18">
    <location>
        <begin position="435"/>
        <end position="467"/>
    </location>
</feature>
<evidence type="ECO:0000259" key="21">
    <source>
        <dbReference type="PROSITE" id="PS50259"/>
    </source>
</evidence>
<keyword evidence="8" id="KW-0297">G-protein coupled receptor</keyword>
<feature type="compositionally biased region" description="Acidic residues" evidence="18">
    <location>
        <begin position="1881"/>
        <end position="1905"/>
    </location>
</feature>
<feature type="compositionally biased region" description="Acidic residues" evidence="18">
    <location>
        <begin position="402"/>
        <end position="427"/>
    </location>
</feature>
<feature type="coiled-coil region" evidence="17">
    <location>
        <begin position="1606"/>
        <end position="1633"/>
    </location>
</feature>
<feature type="compositionally biased region" description="Acidic residues" evidence="18">
    <location>
        <begin position="530"/>
        <end position="557"/>
    </location>
</feature>
<feature type="transmembrane region" description="Helical" evidence="19">
    <location>
        <begin position="1299"/>
        <end position="1318"/>
    </location>
</feature>
<evidence type="ECO:0000256" key="11">
    <source>
        <dbReference type="ARBA" id="ARBA00023170"/>
    </source>
</evidence>
<keyword evidence="6 19" id="KW-1133">Transmembrane helix</keyword>
<feature type="transmembrane region" description="Helical" evidence="19">
    <location>
        <begin position="1339"/>
        <end position="1360"/>
    </location>
</feature>
<evidence type="ECO:0000256" key="15">
    <source>
        <dbReference type="ARBA" id="ARBA00023273"/>
    </source>
</evidence>
<evidence type="ECO:0000256" key="14">
    <source>
        <dbReference type="ARBA" id="ARBA00023257"/>
    </source>
</evidence>
<keyword evidence="15" id="KW-0966">Cell projection</keyword>
<keyword evidence="5 20" id="KW-0732">Signal</keyword>
<dbReference type="CDD" id="cd12913">
    <property type="entry name" value="PDC1_MCP_like"/>
    <property type="match status" value="1"/>
</dbReference>
<dbReference type="InterPro" id="IPR017978">
    <property type="entry name" value="GPCR_3_C"/>
</dbReference>
<evidence type="ECO:0000256" key="16">
    <source>
        <dbReference type="ARBA" id="ARBA00034104"/>
    </source>
</evidence>
<evidence type="ECO:0000256" key="12">
    <source>
        <dbReference type="ARBA" id="ARBA00023180"/>
    </source>
</evidence>
<feature type="compositionally biased region" description="Acidic residues" evidence="18">
    <location>
        <begin position="603"/>
        <end position="624"/>
    </location>
</feature>
<feature type="compositionally biased region" description="Basic and acidic residues" evidence="18">
    <location>
        <begin position="2045"/>
        <end position="2055"/>
    </location>
</feature>
<dbReference type="Proteomes" id="UP001652621">
    <property type="component" value="Unplaced"/>
</dbReference>
<evidence type="ECO:0000256" key="7">
    <source>
        <dbReference type="ARBA" id="ARBA00023018"/>
    </source>
</evidence>
<feature type="compositionally biased region" description="Basic and acidic residues" evidence="18">
    <location>
        <begin position="389"/>
        <end position="398"/>
    </location>
</feature>
<evidence type="ECO:0000256" key="19">
    <source>
        <dbReference type="SAM" id="Phobius"/>
    </source>
</evidence>
<dbReference type="Pfam" id="PF00003">
    <property type="entry name" value="7tm_3"/>
    <property type="match status" value="1"/>
</dbReference>
<keyword evidence="22" id="KW-1185">Reference proteome</keyword>
<feature type="compositionally biased region" description="Basic and acidic residues" evidence="18">
    <location>
        <begin position="354"/>
        <end position="368"/>
    </location>
</feature>
<feature type="region of interest" description="Disordered" evidence="18">
    <location>
        <begin position="352"/>
        <end position="473"/>
    </location>
</feature>
<comment type="subcellular location">
    <subcellularLocation>
        <location evidence="1">Cell projection</location>
        <location evidence="1">Neuron projection</location>
    </subcellularLocation>
    <subcellularLocation>
        <location evidence="16">Postsynaptic cell membrane</location>
        <topology evidence="16">Multi-pass membrane protein</topology>
    </subcellularLocation>
</comment>
<feature type="compositionally biased region" description="Low complexity" evidence="18">
    <location>
        <begin position="2003"/>
        <end position="2026"/>
    </location>
</feature>
<reference evidence="23" key="1">
    <citation type="submission" date="2025-08" db="UniProtKB">
        <authorList>
            <consortium name="RefSeq"/>
        </authorList>
    </citation>
    <scope>IDENTIFICATION</scope>
    <source>
        <strain evidence="23">Aabys</strain>
        <tissue evidence="23">Whole body</tissue>
    </source>
</reference>
<evidence type="ECO:0000256" key="18">
    <source>
        <dbReference type="SAM" id="MobiDB-lite"/>
    </source>
</evidence>
<evidence type="ECO:0000256" key="5">
    <source>
        <dbReference type="ARBA" id="ARBA00022729"/>
    </source>
</evidence>
<comment type="similarity">
    <text evidence="2">Belongs to the G-protein coupled receptor 3 family.</text>
</comment>
<proteinExistence type="inferred from homology"/>
<evidence type="ECO:0000256" key="8">
    <source>
        <dbReference type="ARBA" id="ARBA00023040"/>
    </source>
</evidence>
<dbReference type="InterPro" id="IPR043458">
    <property type="entry name" value="GPR158/179"/>
</dbReference>
<feature type="compositionally biased region" description="Basic residues" evidence="18">
    <location>
        <begin position="1780"/>
        <end position="1793"/>
    </location>
</feature>
<keyword evidence="4 19" id="KW-0812">Transmembrane</keyword>
<feature type="region of interest" description="Disordered" evidence="18">
    <location>
        <begin position="1874"/>
        <end position="2055"/>
    </location>
</feature>
<gene>
    <name evidence="23" type="primary">LOC101887341</name>
</gene>
<feature type="region of interest" description="Disordered" evidence="18">
    <location>
        <begin position="492"/>
        <end position="643"/>
    </location>
</feature>
<dbReference type="PRINTS" id="PR00248">
    <property type="entry name" value="GPCRMGR"/>
</dbReference>
<feature type="transmembrane region" description="Helical" evidence="19">
    <location>
        <begin position="1418"/>
        <end position="1442"/>
    </location>
</feature>
<evidence type="ECO:0000256" key="4">
    <source>
        <dbReference type="ARBA" id="ARBA00022692"/>
    </source>
</evidence>
<feature type="transmembrane region" description="Helical" evidence="19">
    <location>
        <begin position="1267"/>
        <end position="1287"/>
    </location>
</feature>
<feature type="chain" id="PRO_5046806411" evidence="20">
    <location>
        <begin position="29"/>
        <end position="2055"/>
    </location>
</feature>
<keyword evidence="11" id="KW-0675">Receptor</keyword>
<evidence type="ECO:0000256" key="6">
    <source>
        <dbReference type="ARBA" id="ARBA00022989"/>
    </source>
</evidence>
<feature type="transmembrane region" description="Helical" evidence="19">
    <location>
        <begin position="1234"/>
        <end position="1255"/>
    </location>
</feature>
<sequence>MLAIKLRRLATIMLILFYIGMDIIQASASASPSSTSPLAASSSLATGSKIKAKGKSKSLSPAVAESAKSPAMANSNGHLLDLTSATLSLSMKRLRGERGKEKEMGGYIKQPRHATDKEQTPKRTLRTIYEAKELEDVGVDEMMTDRMEVGKNFKSETDLSSSSKHQQHRPVLEKFSKKFHLLADGNLEGGEDKGRLNAAGRNSSTHALDSKLKNQNSYENFDLFGIDLISSTKRPALGLRGISTTKASWYASTLKPSSEGVLKMRNFYKNTMADNRRKFDGGAEHPKRDTMDSHRQRLKGDTLFPLLGRHPPIVKESIDLDMNDVDMADTNGEAGLEDVNVVVVDGDDAVDAVNGHEDKKNYDAEETTRSSAGSKRDKKLLTAEVVDYGGEHGEHDDGGGEVLDDNDDDENNDKGADDDDEDAEVIMDDINGFDASDESEEEEEDEDDDDDDDDDEDAADNNSDGDDVVANAAANVPVVNNAANIVAAAAGAGTGTGTGADEREPVGAGGTDDNVNISNGLVEDNKADIDENVVESDDTNDSQDTDGSVDDNNDNNVEDNLAMTNVDGDDDEDTGTDDDDDDVFDNDYSNSDDVFSDLSNYQNDDDGDGDDEEEVNNDSEDDYDSSTSSPSGGPPPTSIDESSKRLYSNFTETYIKDKKNELSLDNYLRKTKVLNLPEDPLPPTPPSAEVLKSELNIPITKIDQSSLVDFHVNTNHSINLPPQDLDLLSNTLLANLSESFDTTSPKNPPLEEEHSVEPLISASTSMGGINLEHQPHTSLYAKEEINFNDSDDSGGLTKDLTMADDDGYASESSQTNGFPLTDTEAENDSDSESLSLDIAADSESDESNPFLEGVVDAANEDEIYDWDEISRNNRRNLMRGRDVVTKFLQIVETQHSLGSKCEAGTSLNLGEGVVDRYAQDRFRIEAEVAVNRANMLTRIFKMTSSAAHADVNLLHASVLSMVEFDDDIFAAGHCFDWNEHPSQAGLFCPFAYRLPPPDLGAILAKDLSMEYHYLGNTSEWFFQARKNAEKVIAQNEQYLKAFHLYSNKTEEERIEDDTLAVKYEDGRWSKPYYDCGGGNIWMLTYTVPFFGYENGTYHFKGTSGIDIDLRRVDIDQCPQRNIPGSTKPLNIFAGTDKCKQRTTMCEAIQGLGFRRGSYKCVCRKGYYFPDTTSHHKYFNGSLLEEEYEKLMLGKNSTYNIINEYECLPCAEGCDSCEDGSPCIAALNWPMRTSILVLACIVIGLLPPAAWFTFRYQQVKVVRAASPALLRVIALGAFFIYCTNIVMYPNPNLYTCTARIWLREIGFSLTYGALMLKTWRISVIFRVRSAKAVKITDAALLKRLGCICGAIGTCLLVRTLVSPPDVVVGRTADDLKAFLCKTDWWDYTFTSMEVVFLAWGVRLCIMVRKAPSEFNESRFISMAIYNEFLLTCFLNVSMLFLQSPANPDLLYIIFFCHTQLTITLLLALIFGSKVYIVLRSGKSHQENIGMGAKSSGAKFNFRPQVRTFANPSSVTTSTAPVAATTSAENKLSDQEALEEIRQLSVQLQRIQEMAPPKGVAVMTISSLLDGLKTPGSMVMVAAAASQAVSGGGNQLTVRPNKPEALPLLSLNSEMQKYTQMQQQQQQQLQKTNNNVVLPANVPSTKITMATPSVTTTASPKDTVAIEEKAINTELSGNCVAEEELKQQHIICERCYERCRLDGHQQGCPGETAAKTTTTTTTALSKCQLLGSPPHEGSLTFKDIKLECMCSQSDDLDQWPTKRVTKRTAATNTPPPAMGLRGSRKQGGRHHRHKDAKFGKASTSKQHRKLSRLSSKCSKLLSDIEKTQHISKSATTTATATTTAMGLGATGLQRAIDNADTSSIQKQYSTDDIIFYTTTDSSSTEDEDDDDEDEGEGEEAEADDDDDTSHSENAEEPEAEDKLPAKLFADDSSSLSQSKSESKVPAANQGIEELPTGQDFKIISQSLFNITGGGSSTNTPKRSAAAAAATSAGNSNNALLDNKTRATTSAASGSNATQPGQSQQQSTTANGNGKTKRPDKLVLNLNDRSKFTKEVSV</sequence>